<organism evidence="1 2">
    <name type="scientific">Ixodes persulcatus</name>
    <name type="common">Taiga tick</name>
    <dbReference type="NCBI Taxonomy" id="34615"/>
    <lineage>
        <taxon>Eukaryota</taxon>
        <taxon>Metazoa</taxon>
        <taxon>Ecdysozoa</taxon>
        <taxon>Arthropoda</taxon>
        <taxon>Chelicerata</taxon>
        <taxon>Arachnida</taxon>
        <taxon>Acari</taxon>
        <taxon>Parasitiformes</taxon>
        <taxon>Ixodida</taxon>
        <taxon>Ixodoidea</taxon>
        <taxon>Ixodidae</taxon>
        <taxon>Ixodinae</taxon>
        <taxon>Ixodes</taxon>
    </lineage>
</organism>
<proteinExistence type="predicted"/>
<sequence length="80" mass="8591">MAALPPVDDDDDNDRRMLLGQGRADVADGHSVGGIRPIGTAAAVQRRSRACQAPRVKGKTTTEPVKHCIRLAKRRITGAF</sequence>
<accession>A0AC60PZA7</accession>
<dbReference type="Proteomes" id="UP000805193">
    <property type="component" value="Unassembled WGS sequence"/>
</dbReference>
<evidence type="ECO:0000313" key="2">
    <source>
        <dbReference type="Proteomes" id="UP000805193"/>
    </source>
</evidence>
<name>A0AC60PZA7_IXOPE</name>
<keyword evidence="2" id="KW-1185">Reference proteome</keyword>
<protein>
    <submittedName>
        <fullName evidence="1">Uncharacterized protein</fullName>
    </submittedName>
</protein>
<dbReference type="EMBL" id="JABSTQ010009694">
    <property type="protein sequence ID" value="KAG0426684.1"/>
    <property type="molecule type" value="Genomic_DNA"/>
</dbReference>
<reference evidence="1 2" key="1">
    <citation type="journal article" date="2020" name="Cell">
        <title>Large-Scale Comparative Analyses of Tick Genomes Elucidate Their Genetic Diversity and Vector Capacities.</title>
        <authorList>
            <consortium name="Tick Genome and Microbiome Consortium (TIGMIC)"/>
            <person name="Jia N."/>
            <person name="Wang J."/>
            <person name="Shi W."/>
            <person name="Du L."/>
            <person name="Sun Y."/>
            <person name="Zhan W."/>
            <person name="Jiang J.F."/>
            <person name="Wang Q."/>
            <person name="Zhang B."/>
            <person name="Ji P."/>
            <person name="Bell-Sakyi L."/>
            <person name="Cui X.M."/>
            <person name="Yuan T.T."/>
            <person name="Jiang B.G."/>
            <person name="Yang W.F."/>
            <person name="Lam T.T."/>
            <person name="Chang Q.C."/>
            <person name="Ding S.J."/>
            <person name="Wang X.J."/>
            <person name="Zhu J.G."/>
            <person name="Ruan X.D."/>
            <person name="Zhao L."/>
            <person name="Wei J.T."/>
            <person name="Ye R.Z."/>
            <person name="Que T.C."/>
            <person name="Du C.H."/>
            <person name="Zhou Y.H."/>
            <person name="Cheng J.X."/>
            <person name="Dai P.F."/>
            <person name="Guo W.B."/>
            <person name="Han X.H."/>
            <person name="Huang E.J."/>
            <person name="Li L.F."/>
            <person name="Wei W."/>
            <person name="Gao Y.C."/>
            <person name="Liu J.Z."/>
            <person name="Shao H.Z."/>
            <person name="Wang X."/>
            <person name="Wang C.C."/>
            <person name="Yang T.C."/>
            <person name="Huo Q.B."/>
            <person name="Li W."/>
            <person name="Chen H.Y."/>
            <person name="Chen S.E."/>
            <person name="Zhou L.G."/>
            <person name="Ni X.B."/>
            <person name="Tian J.H."/>
            <person name="Sheng Y."/>
            <person name="Liu T."/>
            <person name="Pan Y.S."/>
            <person name="Xia L.Y."/>
            <person name="Li J."/>
            <person name="Zhao F."/>
            <person name="Cao W.C."/>
        </authorList>
    </citation>
    <scope>NUCLEOTIDE SEQUENCE [LARGE SCALE GENOMIC DNA]</scope>
    <source>
        <tissue evidence="1">Larvae</tissue>
    </source>
</reference>
<gene>
    <name evidence="1" type="ORF">HPB47_026214</name>
</gene>
<comment type="caution">
    <text evidence="1">The sequence shown here is derived from an EMBL/GenBank/DDBJ whole genome shotgun (WGS) entry which is preliminary data.</text>
</comment>
<evidence type="ECO:0000313" key="1">
    <source>
        <dbReference type="EMBL" id="KAG0426684.1"/>
    </source>
</evidence>